<organism evidence="2 3">
    <name type="scientific">Hallerella succinigenes</name>
    <dbReference type="NCBI Taxonomy" id="1896222"/>
    <lineage>
        <taxon>Bacteria</taxon>
        <taxon>Pseudomonadati</taxon>
        <taxon>Fibrobacterota</taxon>
        <taxon>Fibrobacteria</taxon>
        <taxon>Fibrobacterales</taxon>
        <taxon>Fibrobacteraceae</taxon>
        <taxon>Hallerella</taxon>
    </lineage>
</organism>
<accession>A0A2M9A680</accession>
<dbReference type="AlphaFoldDB" id="A0A2M9A680"/>
<gene>
    <name evidence="2" type="ORF">BGX16_1116</name>
</gene>
<keyword evidence="3" id="KW-1185">Reference proteome</keyword>
<sequence length="115" mass="12173">MQDAYVAESGTYVGNWTMIGYNMPQSNNFNYTGAIQTNTLALAGLQATEGWSATNKAKLNDCAANSKWSIQVEEAQTANAAKGSPISYTADTPAATNSSTSDCSQLTPNFTFIGQ</sequence>
<evidence type="ECO:0000313" key="3">
    <source>
        <dbReference type="Proteomes" id="UP000231134"/>
    </source>
</evidence>
<reference evidence="2 3" key="1">
    <citation type="submission" date="2017-11" db="EMBL/GenBank/DDBJ databases">
        <title>Animal gut microbial communities from fecal samples from Wisconsin, USA.</title>
        <authorList>
            <person name="Neumann A."/>
        </authorList>
    </citation>
    <scope>NUCLEOTIDE SEQUENCE [LARGE SCALE GENOMIC DNA]</scope>
    <source>
        <strain evidence="2 3">UWS3</strain>
    </source>
</reference>
<comment type="caution">
    <text evidence="2">The sequence shown here is derived from an EMBL/GenBank/DDBJ whole genome shotgun (WGS) entry which is preliminary data.</text>
</comment>
<evidence type="ECO:0000256" key="1">
    <source>
        <dbReference type="SAM" id="MobiDB-lite"/>
    </source>
</evidence>
<name>A0A2M9A680_9BACT</name>
<dbReference type="RefSeq" id="WP_100425158.1">
    <property type="nucleotide sequence ID" value="NZ_PGEX01000001.1"/>
</dbReference>
<dbReference type="EMBL" id="PGEX01000001">
    <property type="protein sequence ID" value="PJJ41158.1"/>
    <property type="molecule type" value="Genomic_DNA"/>
</dbReference>
<dbReference type="OrthoDB" id="9794897at2"/>
<feature type="region of interest" description="Disordered" evidence="1">
    <location>
        <begin position="81"/>
        <end position="102"/>
    </location>
</feature>
<proteinExistence type="predicted"/>
<protein>
    <submittedName>
        <fullName evidence="2">Uncharacterized protein</fullName>
    </submittedName>
</protein>
<evidence type="ECO:0000313" key="2">
    <source>
        <dbReference type="EMBL" id="PJJ41158.1"/>
    </source>
</evidence>
<feature type="compositionally biased region" description="Polar residues" evidence="1">
    <location>
        <begin position="86"/>
        <end position="102"/>
    </location>
</feature>
<dbReference type="Proteomes" id="UP000231134">
    <property type="component" value="Unassembled WGS sequence"/>
</dbReference>